<evidence type="ECO:0000259" key="9">
    <source>
        <dbReference type="PROSITE" id="PS51379"/>
    </source>
</evidence>
<dbReference type="EMBL" id="BLXZ01000002">
    <property type="protein sequence ID" value="GFO67387.1"/>
    <property type="molecule type" value="Genomic_DNA"/>
</dbReference>
<comment type="caution">
    <text evidence="10">The sequence shown here is derived from an EMBL/GenBank/DDBJ whole genome shotgun (WGS) entry which is preliminary data.</text>
</comment>
<keyword evidence="3" id="KW-0004">4Fe-4S</keyword>
<dbReference type="GO" id="GO:0016491">
    <property type="term" value="F:oxidoreductase activity"/>
    <property type="evidence" value="ECO:0007669"/>
    <property type="project" value="UniProtKB-KW"/>
</dbReference>
<dbReference type="Gene3D" id="3.30.70.20">
    <property type="match status" value="2"/>
</dbReference>
<proteinExistence type="inferred from homology"/>
<keyword evidence="7" id="KW-0408">Iron</keyword>
<dbReference type="GO" id="GO:0051539">
    <property type="term" value="F:4 iron, 4 sulfur cluster binding"/>
    <property type="evidence" value="ECO:0007669"/>
    <property type="project" value="UniProtKB-KW"/>
</dbReference>
<dbReference type="Pfam" id="PF13187">
    <property type="entry name" value="Fer4_9"/>
    <property type="match status" value="1"/>
</dbReference>
<dbReference type="PANTHER" id="PTHR43498">
    <property type="entry name" value="FERREDOXIN:COB-COM HETERODISULFIDE REDUCTASE SUBUNIT A"/>
    <property type="match status" value="1"/>
</dbReference>
<evidence type="ECO:0000256" key="7">
    <source>
        <dbReference type="ARBA" id="ARBA00023004"/>
    </source>
</evidence>
<protein>
    <submittedName>
        <fullName evidence="10">Heterodisulfide reductase subunit A</fullName>
    </submittedName>
</protein>
<reference evidence="11" key="1">
    <citation type="submission" date="2020-06" db="EMBL/GenBank/DDBJ databases">
        <title>Draft genomic sequecing of Geomonas sp. Red745.</title>
        <authorList>
            <person name="Itoh H."/>
            <person name="Xu Z.X."/>
            <person name="Ushijima N."/>
            <person name="Masuda Y."/>
            <person name="Shiratori Y."/>
            <person name="Senoo K."/>
        </authorList>
    </citation>
    <scope>NUCLEOTIDE SEQUENCE [LARGE SCALE GENOMIC DNA]</scope>
    <source>
        <strain evidence="11">Red745</strain>
    </source>
</reference>
<feature type="domain" description="4Fe-4S ferredoxin-type" evidence="9">
    <location>
        <begin position="602"/>
        <end position="631"/>
    </location>
</feature>
<dbReference type="Proteomes" id="UP000587586">
    <property type="component" value="Unassembled WGS sequence"/>
</dbReference>
<dbReference type="InterPro" id="IPR039650">
    <property type="entry name" value="HdrA-like"/>
</dbReference>
<evidence type="ECO:0000256" key="8">
    <source>
        <dbReference type="ARBA" id="ARBA00023014"/>
    </source>
</evidence>
<sequence>MTMRYPRTAVILCACSGIISEKIDWTRVETLLADHPSRPLFRQDQLACGSDELDGLCRWLQEVKAERVVVAACSPREHQATFRGLLSRAGINPWFLQLVNVREQGAWVTEDAAAATLKATRLIRGALERVNRHRPLAARSIPVHTRVAVVGAGPAGMQAALTLARAGREVVLIEKEPMIGGLPVRYDELFPNLECGPCLLEPVMGELLHGPESEQVTLLTLSEVTAVKGSFGNWILSVRQKPRFVDVEACIGCMICQEVCPERRQNGWNRAGELAAIGVPFAGALPNLPHLDTASCRKFRGEPCEICSAECPVEGALDFEAQERELELEVGAIVLATGAEERPTLPAGFAGRDLMSAYSFERLIATNGATGGDLVKADGSAPVSLVLVQCAGSLDAGHTPYCSGVCCREALKLAHLAAAKVEGLTVTRLIKEQSVPGLEAGRQLHNDHAAVVRYGRFDALSLEEGPAGRVLKTGEGTEVPADMVVFLNPVLPGAGTAQVAELLELPRDGAGFLGQLHTLAESCAAPLRGVYLAGSCRGPGDVREAFATGTAAAGLALSALVPGRDLVIEPEVATVRPEACAGCRTCLKLCPYRAIEWDDAARMARVNDLLCRGCGTCVAGCPSAAIDGLGFTRDMLRAEIKGVLS</sequence>
<dbReference type="PANTHER" id="PTHR43498:SF1">
    <property type="entry name" value="COB--COM HETERODISULFIDE REDUCTASE IRON-SULFUR SUBUNIT A"/>
    <property type="match status" value="1"/>
</dbReference>
<feature type="domain" description="4Fe-4S ferredoxin-type" evidence="9">
    <location>
        <begin position="571"/>
        <end position="600"/>
    </location>
</feature>
<evidence type="ECO:0000313" key="10">
    <source>
        <dbReference type="EMBL" id="GFO67387.1"/>
    </source>
</evidence>
<dbReference type="PRINTS" id="PR00419">
    <property type="entry name" value="ADXRDTASE"/>
</dbReference>
<evidence type="ECO:0000256" key="4">
    <source>
        <dbReference type="ARBA" id="ARBA00022723"/>
    </source>
</evidence>
<accession>A0A6V8N6E2</accession>
<dbReference type="SUPFAM" id="SSF51905">
    <property type="entry name" value="FAD/NAD(P)-binding domain"/>
    <property type="match status" value="1"/>
</dbReference>
<keyword evidence="5" id="KW-0274">FAD</keyword>
<evidence type="ECO:0000256" key="5">
    <source>
        <dbReference type="ARBA" id="ARBA00022827"/>
    </source>
</evidence>
<comment type="cofactor">
    <cofactor evidence="1">
        <name>FAD</name>
        <dbReference type="ChEBI" id="CHEBI:57692"/>
    </cofactor>
</comment>
<dbReference type="InterPro" id="IPR017900">
    <property type="entry name" value="4Fe4S_Fe_S_CS"/>
</dbReference>
<name>A0A6V8N6E2_9BACT</name>
<evidence type="ECO:0000256" key="1">
    <source>
        <dbReference type="ARBA" id="ARBA00001974"/>
    </source>
</evidence>
<dbReference type="InterPro" id="IPR036188">
    <property type="entry name" value="FAD/NAD-bd_sf"/>
</dbReference>
<dbReference type="Pfam" id="PF12831">
    <property type="entry name" value="FAD_oxidored"/>
    <property type="match status" value="1"/>
</dbReference>
<comment type="similarity">
    <text evidence="2">Belongs to the HdrA family.</text>
</comment>
<gene>
    <name evidence="10" type="primary">hdrA-2</name>
    <name evidence="10" type="ORF">GMLC_09660</name>
</gene>
<keyword evidence="4" id="KW-0479">Metal-binding</keyword>
<keyword evidence="5" id="KW-0285">Flavoprotein</keyword>
<dbReference type="Gene3D" id="3.40.50.720">
    <property type="entry name" value="NAD(P)-binding Rossmann-like Domain"/>
    <property type="match status" value="1"/>
</dbReference>
<evidence type="ECO:0000256" key="2">
    <source>
        <dbReference type="ARBA" id="ARBA00006561"/>
    </source>
</evidence>
<feature type="domain" description="4Fe-4S ferredoxin-type" evidence="9">
    <location>
        <begin position="240"/>
        <end position="271"/>
    </location>
</feature>
<dbReference type="InterPro" id="IPR017896">
    <property type="entry name" value="4Fe4S_Fe-S-bd"/>
</dbReference>
<organism evidence="10 11">
    <name type="scientific">Geomonas limicola</name>
    <dbReference type="NCBI Taxonomy" id="2740186"/>
    <lineage>
        <taxon>Bacteria</taxon>
        <taxon>Pseudomonadati</taxon>
        <taxon>Thermodesulfobacteriota</taxon>
        <taxon>Desulfuromonadia</taxon>
        <taxon>Geobacterales</taxon>
        <taxon>Geobacteraceae</taxon>
        <taxon>Geomonas</taxon>
    </lineage>
</organism>
<dbReference type="GO" id="GO:0046872">
    <property type="term" value="F:metal ion binding"/>
    <property type="evidence" value="ECO:0007669"/>
    <property type="project" value="UniProtKB-KW"/>
</dbReference>
<dbReference type="RefSeq" id="WP_183359938.1">
    <property type="nucleotide sequence ID" value="NZ_BLXZ01000002.1"/>
</dbReference>
<evidence type="ECO:0000256" key="6">
    <source>
        <dbReference type="ARBA" id="ARBA00023002"/>
    </source>
</evidence>
<dbReference type="PROSITE" id="PS00198">
    <property type="entry name" value="4FE4S_FER_1"/>
    <property type="match status" value="2"/>
</dbReference>
<dbReference type="PROSITE" id="PS51379">
    <property type="entry name" value="4FE4S_FER_2"/>
    <property type="match status" value="3"/>
</dbReference>
<keyword evidence="6" id="KW-0560">Oxidoreductase</keyword>
<keyword evidence="11" id="KW-1185">Reference proteome</keyword>
<dbReference type="Pfam" id="PF00037">
    <property type="entry name" value="Fer4"/>
    <property type="match status" value="1"/>
</dbReference>
<keyword evidence="8" id="KW-0411">Iron-sulfur</keyword>
<dbReference type="AlphaFoldDB" id="A0A6V8N6E2"/>
<evidence type="ECO:0000256" key="3">
    <source>
        <dbReference type="ARBA" id="ARBA00022485"/>
    </source>
</evidence>
<dbReference type="SUPFAM" id="SSF54862">
    <property type="entry name" value="4Fe-4S ferredoxins"/>
    <property type="match status" value="2"/>
</dbReference>
<evidence type="ECO:0000313" key="11">
    <source>
        <dbReference type="Proteomes" id="UP000587586"/>
    </source>
</evidence>